<name>A0A9E7M7Q4_9CAUD</name>
<keyword evidence="1" id="KW-0812">Transmembrane</keyword>
<protein>
    <submittedName>
        <fullName evidence="2">Uncharacterized protein</fullName>
    </submittedName>
</protein>
<proteinExistence type="predicted"/>
<keyword evidence="1" id="KW-1133">Transmembrane helix</keyword>
<evidence type="ECO:0000256" key="1">
    <source>
        <dbReference type="SAM" id="Phobius"/>
    </source>
</evidence>
<dbReference type="PROSITE" id="PS51257">
    <property type="entry name" value="PROKAR_LIPOPROTEIN"/>
    <property type="match status" value="1"/>
</dbReference>
<gene>
    <name evidence="2" type="ORF">6939_0014</name>
</gene>
<sequence length="32" mass="3658">MSELKQMCIAMVVLISCITVACLILMYADRYM</sequence>
<dbReference type="EMBL" id="OL362271">
    <property type="protein sequence ID" value="URY99193.1"/>
    <property type="molecule type" value="Genomic_DNA"/>
</dbReference>
<keyword evidence="3" id="KW-1185">Reference proteome</keyword>
<dbReference type="Proteomes" id="UP001056005">
    <property type="component" value="Segment"/>
</dbReference>
<evidence type="ECO:0000313" key="2">
    <source>
        <dbReference type="EMBL" id="URY99193.1"/>
    </source>
</evidence>
<keyword evidence="1" id="KW-0472">Membrane</keyword>
<organism evidence="2 3">
    <name type="scientific">Klebsiella phage 6939</name>
    <dbReference type="NCBI Taxonomy" id="2912295"/>
    <lineage>
        <taxon>Viruses</taxon>
        <taxon>Duplodnaviria</taxon>
        <taxon>Heunggongvirae</taxon>
        <taxon>Uroviricota</taxon>
        <taxon>Caudoviricetes</taxon>
        <taxon>Autographivirales</taxon>
        <taxon>Autographivirales incertae sedis</taxon>
        <taxon>Reminisvirus</taxon>
        <taxon>Reminisvirus 6939</taxon>
    </lineage>
</organism>
<reference evidence="2" key="1">
    <citation type="submission" date="2021-11" db="EMBL/GenBank/DDBJ databases">
        <title>The TAILOR 12: Case summaries of 12 patient that have undergone phage therapy for multidrug-resistant infections.</title>
        <authorList>
            <person name="Green S."/>
            <person name="Terwilliger A."/>
            <person name="Clark J."/>
            <person name="Salazar K."/>
            <person name="Maresso A."/>
        </authorList>
    </citation>
    <scope>NUCLEOTIDE SEQUENCE</scope>
</reference>
<evidence type="ECO:0000313" key="3">
    <source>
        <dbReference type="Proteomes" id="UP001056005"/>
    </source>
</evidence>
<feature type="transmembrane region" description="Helical" evidence="1">
    <location>
        <begin position="7"/>
        <end position="28"/>
    </location>
</feature>
<accession>A0A9E7M7Q4</accession>